<feature type="region of interest" description="Disordered" evidence="3">
    <location>
        <begin position="216"/>
        <end position="239"/>
    </location>
</feature>
<dbReference type="STRING" id="332524.SAMN04487766_108104"/>
<dbReference type="AlphaFoldDB" id="A0A1H0E022"/>
<sequence>MRPSRSALRRSAAHLAPAAAALLLLTGGLAACSADDADPTASATDPCAALTAYGDFPDGATVTIATAFTGTEAERFDASVEQFEECTGIDIVHSGSDALETVLRQTLEEPGAGEATSTDLPDLAVVPQPGLVRDLARADALTALPDAVGANVELGWDRSWMDAGSVDGVLYAAPLMASVKSFIWYSPVAFEQAGYEVPTTWDELVELTEQIVADQAAPADADGAKTAAETSEPGATPWCLGVSDGDSTGWTVSDWLEETLLATRGVGAYDAWAGHRVALDDASAVSALDAVGDLLLADGSVAGGGEGAVKTTVEEAGQQLLDGSCYMLHASSGYENLLPAGTEVVTADSAAVGAATGTDTTGGAASTAPATAAEAPAATGGVVSAFLVPGVADDDAGAPVIVGGDFLVRIAASDGDGADEEDGTAPDAVEAVMTYLTSAAWAQARVELGGVATANRGVNASAMSSDVARRATELLQSRQSVIRFDASDSMPAGVGTDVLWSALTQWTTGELDSKQALAQAEAAWPE</sequence>
<dbReference type="Proteomes" id="UP000198541">
    <property type="component" value="Unassembled WGS sequence"/>
</dbReference>
<dbReference type="RefSeq" id="WP_092537212.1">
    <property type="nucleotide sequence ID" value="NZ_FNIM01000013.1"/>
</dbReference>
<dbReference type="SUPFAM" id="SSF53850">
    <property type="entry name" value="Periplasmic binding protein-like II"/>
    <property type="match status" value="1"/>
</dbReference>
<keyword evidence="4" id="KW-0732">Signal</keyword>
<keyword evidence="6" id="KW-1185">Reference proteome</keyword>
<accession>A0A1H0E022</accession>
<evidence type="ECO:0000313" key="6">
    <source>
        <dbReference type="Proteomes" id="UP000198541"/>
    </source>
</evidence>
<evidence type="ECO:0000256" key="2">
    <source>
        <dbReference type="ARBA" id="ARBA00022448"/>
    </source>
</evidence>
<dbReference type="PANTHER" id="PTHR43649">
    <property type="entry name" value="ARABINOSE-BINDING PROTEIN-RELATED"/>
    <property type="match status" value="1"/>
</dbReference>
<comment type="similarity">
    <text evidence="1">Belongs to the bacterial solute-binding protein 1 family.</text>
</comment>
<dbReference type="Gene3D" id="3.40.190.10">
    <property type="entry name" value="Periplasmic binding protein-like II"/>
    <property type="match status" value="1"/>
</dbReference>
<evidence type="ECO:0000256" key="3">
    <source>
        <dbReference type="SAM" id="MobiDB-lite"/>
    </source>
</evidence>
<dbReference type="PROSITE" id="PS51257">
    <property type="entry name" value="PROKAR_LIPOPROTEIN"/>
    <property type="match status" value="1"/>
</dbReference>
<protein>
    <submittedName>
        <fullName evidence="5">Alpha-glucoside transport system substrate-binding protein</fullName>
    </submittedName>
</protein>
<evidence type="ECO:0000256" key="1">
    <source>
        <dbReference type="ARBA" id="ARBA00008520"/>
    </source>
</evidence>
<evidence type="ECO:0000313" key="5">
    <source>
        <dbReference type="EMBL" id="SDN75742.1"/>
    </source>
</evidence>
<feature type="compositionally biased region" description="Low complexity" evidence="3">
    <location>
        <begin position="216"/>
        <end position="228"/>
    </location>
</feature>
<name>A0A1H0E022_9ACTO</name>
<evidence type="ECO:0000256" key="4">
    <source>
        <dbReference type="SAM" id="SignalP"/>
    </source>
</evidence>
<dbReference type="InterPro" id="IPR050490">
    <property type="entry name" value="Bact_solute-bd_prot1"/>
</dbReference>
<organism evidence="5 6">
    <name type="scientific">Actinomyces ruminicola</name>
    <dbReference type="NCBI Taxonomy" id="332524"/>
    <lineage>
        <taxon>Bacteria</taxon>
        <taxon>Bacillati</taxon>
        <taxon>Actinomycetota</taxon>
        <taxon>Actinomycetes</taxon>
        <taxon>Actinomycetales</taxon>
        <taxon>Actinomycetaceae</taxon>
        <taxon>Actinomyces</taxon>
    </lineage>
</organism>
<dbReference type="PANTHER" id="PTHR43649:SF29">
    <property type="entry name" value="OSMOPROTECTIVE COMPOUNDS-BINDING PROTEIN GGTB"/>
    <property type="match status" value="1"/>
</dbReference>
<feature type="chain" id="PRO_5011678784" evidence="4">
    <location>
        <begin position="31"/>
        <end position="526"/>
    </location>
</feature>
<proteinExistence type="inferred from homology"/>
<dbReference type="EMBL" id="FNIM01000013">
    <property type="protein sequence ID" value="SDN75742.1"/>
    <property type="molecule type" value="Genomic_DNA"/>
</dbReference>
<keyword evidence="2" id="KW-0813">Transport</keyword>
<feature type="signal peptide" evidence="4">
    <location>
        <begin position="1"/>
        <end position="30"/>
    </location>
</feature>
<gene>
    <name evidence="5" type="ORF">SAMN05216355_1134</name>
</gene>
<reference evidence="6" key="1">
    <citation type="submission" date="2016-10" db="EMBL/GenBank/DDBJ databases">
        <authorList>
            <person name="Varghese N."/>
            <person name="Submissions S."/>
        </authorList>
    </citation>
    <scope>NUCLEOTIDE SEQUENCE [LARGE SCALE GENOMIC DNA]</scope>
    <source>
        <strain evidence="6">DSM 27982</strain>
    </source>
</reference>